<dbReference type="CDD" id="cd00383">
    <property type="entry name" value="trans_reg_C"/>
    <property type="match status" value="1"/>
</dbReference>
<dbReference type="InterPro" id="IPR016032">
    <property type="entry name" value="Sig_transdc_resp-reg_C-effctor"/>
</dbReference>
<comment type="caution">
    <text evidence="4">The sequence shown here is derived from an EMBL/GenBank/DDBJ whole genome shotgun (WGS) entry which is preliminary data.</text>
</comment>
<dbReference type="Proteomes" id="UP000852880">
    <property type="component" value="Unassembled WGS sequence"/>
</dbReference>
<dbReference type="AlphaFoldDB" id="A0A3F3IM45"/>
<dbReference type="GO" id="GO:0003677">
    <property type="term" value="F:DNA binding"/>
    <property type="evidence" value="ECO:0007669"/>
    <property type="project" value="UniProtKB-UniRule"/>
</dbReference>
<dbReference type="GO" id="GO:0006355">
    <property type="term" value="P:regulation of DNA-templated transcription"/>
    <property type="evidence" value="ECO:0007669"/>
    <property type="project" value="InterPro"/>
</dbReference>
<keyword evidence="1 2" id="KW-0238">DNA-binding</keyword>
<proteinExistence type="predicted"/>
<reference evidence="4" key="1">
    <citation type="submission" date="2016-09" db="EMBL/GenBank/DDBJ databases">
        <title>Whole Genome Sequencing of Salmonella enterica subsp. enterica serovar Nottingham.</title>
        <authorList>
            <person name="Zheng J."/>
            <person name="Wang H."/>
        </authorList>
    </citation>
    <scope>NUCLEOTIDE SEQUENCE [LARGE SCALE GENOMIC DNA]</scope>
    <source>
        <strain evidence="4">CFSAN055411</strain>
    </source>
</reference>
<feature type="DNA-binding region" description="OmpR/PhoB-type" evidence="2">
    <location>
        <begin position="16"/>
        <end position="110"/>
    </location>
</feature>
<dbReference type="GO" id="GO:0000160">
    <property type="term" value="P:phosphorelay signal transduction system"/>
    <property type="evidence" value="ECO:0007669"/>
    <property type="project" value="InterPro"/>
</dbReference>
<dbReference type="SUPFAM" id="SSF46894">
    <property type="entry name" value="C-terminal effector domain of the bipartite response regulators"/>
    <property type="match status" value="1"/>
</dbReference>
<accession>A0A3F3IM45</accession>
<dbReference type="SMART" id="SM00862">
    <property type="entry name" value="Trans_reg_C"/>
    <property type="match status" value="1"/>
</dbReference>
<protein>
    <recommendedName>
        <fullName evidence="3">OmpR/PhoB-type domain-containing protein</fullName>
    </recommendedName>
</protein>
<gene>
    <name evidence="4" type="ORF">BH006_25900</name>
</gene>
<name>A0A3F3IM45_SALER</name>
<sequence>MARLKAIIRRNHGERTPVLCHGDISLDTISREVRIKNEPIRLTPHEIILLEIFFDEQTTNTIKKLPGGQTNSWRKYISSNIVEVHISNLRHKLGKHFIKTTPDQGSKLSKMSDDNKSHLIFRKFLTTSLNKIRNSGTVLPGIAQASPAKLKIFSQSNFQFRPELQNKIYHIIATNGSMEPPLVVFRIISTQKYFTSAIIPVSFTITALPYFPEAGNIAGSITDCMINIPVTQIILNKSRIKSLVSQSIPARMAQHMWMQMHR</sequence>
<dbReference type="EMBL" id="MJEL01000044">
    <property type="protein sequence ID" value="OEH96213.1"/>
    <property type="molecule type" value="Genomic_DNA"/>
</dbReference>
<dbReference type="Gene3D" id="1.10.10.10">
    <property type="entry name" value="Winged helix-like DNA-binding domain superfamily/Winged helix DNA-binding domain"/>
    <property type="match status" value="1"/>
</dbReference>
<evidence type="ECO:0000259" key="3">
    <source>
        <dbReference type="PROSITE" id="PS51755"/>
    </source>
</evidence>
<evidence type="ECO:0000256" key="2">
    <source>
        <dbReference type="PROSITE-ProRule" id="PRU01091"/>
    </source>
</evidence>
<dbReference type="PROSITE" id="PS51755">
    <property type="entry name" value="OMPR_PHOB"/>
    <property type="match status" value="1"/>
</dbReference>
<organism evidence="4">
    <name type="scientific">Salmonella enterica</name>
    <name type="common">Salmonella choleraesuis</name>
    <dbReference type="NCBI Taxonomy" id="28901"/>
    <lineage>
        <taxon>Bacteria</taxon>
        <taxon>Pseudomonadati</taxon>
        <taxon>Pseudomonadota</taxon>
        <taxon>Gammaproteobacteria</taxon>
        <taxon>Enterobacterales</taxon>
        <taxon>Enterobacteriaceae</taxon>
        <taxon>Salmonella</taxon>
    </lineage>
</organism>
<evidence type="ECO:0000313" key="4">
    <source>
        <dbReference type="EMBL" id="OEH96213.1"/>
    </source>
</evidence>
<feature type="domain" description="OmpR/PhoB-type" evidence="3">
    <location>
        <begin position="16"/>
        <end position="110"/>
    </location>
</feature>
<dbReference type="Pfam" id="PF00486">
    <property type="entry name" value="Trans_reg_C"/>
    <property type="match status" value="1"/>
</dbReference>
<dbReference type="InterPro" id="IPR001867">
    <property type="entry name" value="OmpR/PhoB-type_DNA-bd"/>
</dbReference>
<evidence type="ECO:0000256" key="1">
    <source>
        <dbReference type="ARBA" id="ARBA00023125"/>
    </source>
</evidence>
<dbReference type="InterPro" id="IPR036388">
    <property type="entry name" value="WH-like_DNA-bd_sf"/>
</dbReference>